<name>A0A4Y3WQ03_9PSEU</name>
<dbReference type="RefSeq" id="WP_246085856.1">
    <property type="nucleotide sequence ID" value="NZ_BAAARZ010000008.1"/>
</dbReference>
<sequence length="279" mass="29882">MPLSLTAVRRYPVKSCRGHDVDSAVVEPWGLAGDRRWALVDDDGVAVTARRHPRMVLITPEPADDGLLLRAPGAEPLAVPVPGPGPLTDVRVFSDTVGAVAAAPAAHAWFGEVLGAPVRLMYLDDPRRRPVDPAHGRDTDVVSFADGYPLLLTTQESLADLDARTGGAAPLSMTRFRPNLVIAGAPAWAEDGWRRVRVGDATFRVVKACDRCVLTAVDPETAETGPEPLRTLARHRRWDGKVWFGTNLVPDTPGAVLRVGDAVEVLETGPVAQPTGTPR</sequence>
<reference evidence="2 3" key="1">
    <citation type="submission" date="2019-06" db="EMBL/GenBank/DDBJ databases">
        <title>Whole genome shotgun sequence of Pseudonocardia hydrocarbonoxydans NBRC 14498.</title>
        <authorList>
            <person name="Hosoyama A."/>
            <person name="Uohara A."/>
            <person name="Ohji S."/>
            <person name="Ichikawa N."/>
        </authorList>
    </citation>
    <scope>NUCLEOTIDE SEQUENCE [LARGE SCALE GENOMIC DNA]</scope>
    <source>
        <strain evidence="2 3">NBRC 14498</strain>
    </source>
</reference>
<dbReference type="GO" id="GO:0003824">
    <property type="term" value="F:catalytic activity"/>
    <property type="evidence" value="ECO:0007669"/>
    <property type="project" value="InterPro"/>
</dbReference>
<dbReference type="PROSITE" id="PS51340">
    <property type="entry name" value="MOSC"/>
    <property type="match status" value="1"/>
</dbReference>
<dbReference type="GO" id="GO:0030151">
    <property type="term" value="F:molybdenum ion binding"/>
    <property type="evidence" value="ECO:0007669"/>
    <property type="project" value="InterPro"/>
</dbReference>
<dbReference type="PANTHER" id="PTHR14237">
    <property type="entry name" value="MOLYBDOPTERIN COFACTOR SULFURASE MOSC"/>
    <property type="match status" value="1"/>
</dbReference>
<gene>
    <name evidence="2" type="ORF">PHY01_24430</name>
</gene>
<evidence type="ECO:0000259" key="1">
    <source>
        <dbReference type="PROSITE" id="PS51340"/>
    </source>
</evidence>
<dbReference type="AlphaFoldDB" id="A0A4Y3WQ03"/>
<evidence type="ECO:0000313" key="3">
    <source>
        <dbReference type="Proteomes" id="UP000320338"/>
    </source>
</evidence>
<dbReference type="Proteomes" id="UP000320338">
    <property type="component" value="Unassembled WGS sequence"/>
</dbReference>
<dbReference type="SUPFAM" id="SSF50800">
    <property type="entry name" value="PK beta-barrel domain-like"/>
    <property type="match status" value="1"/>
</dbReference>
<organism evidence="2 3">
    <name type="scientific">Pseudonocardia hydrocarbonoxydans</name>
    <dbReference type="NCBI Taxonomy" id="76726"/>
    <lineage>
        <taxon>Bacteria</taxon>
        <taxon>Bacillati</taxon>
        <taxon>Actinomycetota</taxon>
        <taxon>Actinomycetes</taxon>
        <taxon>Pseudonocardiales</taxon>
        <taxon>Pseudonocardiaceae</taxon>
        <taxon>Pseudonocardia</taxon>
    </lineage>
</organism>
<dbReference type="InterPro" id="IPR005303">
    <property type="entry name" value="MOCOS_middle"/>
</dbReference>
<feature type="domain" description="MOSC" evidence="1">
    <location>
        <begin position="124"/>
        <end position="266"/>
    </location>
</feature>
<protein>
    <submittedName>
        <fullName evidence="2">Molybdenum cofactor biosysynthesis protein</fullName>
    </submittedName>
</protein>
<dbReference type="InterPro" id="IPR005302">
    <property type="entry name" value="MoCF_Sase_C"/>
</dbReference>
<evidence type="ECO:0000313" key="2">
    <source>
        <dbReference type="EMBL" id="GEC20160.1"/>
    </source>
</evidence>
<dbReference type="InterPro" id="IPR011037">
    <property type="entry name" value="Pyrv_Knase-like_insert_dom_sf"/>
</dbReference>
<keyword evidence="3" id="KW-1185">Reference proteome</keyword>
<comment type="caution">
    <text evidence="2">The sequence shown here is derived from an EMBL/GenBank/DDBJ whole genome shotgun (WGS) entry which is preliminary data.</text>
</comment>
<proteinExistence type="predicted"/>
<dbReference type="SUPFAM" id="SSF141673">
    <property type="entry name" value="MOSC N-terminal domain-like"/>
    <property type="match status" value="1"/>
</dbReference>
<dbReference type="PANTHER" id="PTHR14237:SF19">
    <property type="entry name" value="MITOCHONDRIAL AMIDOXIME REDUCING COMPONENT 1"/>
    <property type="match status" value="1"/>
</dbReference>
<dbReference type="Pfam" id="PF03473">
    <property type="entry name" value="MOSC"/>
    <property type="match status" value="1"/>
</dbReference>
<dbReference type="Pfam" id="PF03476">
    <property type="entry name" value="MOSC_N"/>
    <property type="match status" value="1"/>
</dbReference>
<dbReference type="GO" id="GO:0030170">
    <property type="term" value="F:pyridoxal phosphate binding"/>
    <property type="evidence" value="ECO:0007669"/>
    <property type="project" value="InterPro"/>
</dbReference>
<dbReference type="EMBL" id="BJNG01000017">
    <property type="protein sequence ID" value="GEC20160.1"/>
    <property type="molecule type" value="Genomic_DNA"/>
</dbReference>
<accession>A0A4Y3WQ03</accession>